<dbReference type="GO" id="GO:0051209">
    <property type="term" value="P:release of sequestered calcium ion into cytosol"/>
    <property type="evidence" value="ECO:0007669"/>
    <property type="project" value="TreeGrafter"/>
</dbReference>
<organism evidence="4 5">
    <name type="scientific">Coprinopsis marcescibilis</name>
    <name type="common">Agaric fungus</name>
    <name type="synonym">Psathyrella marcescibilis</name>
    <dbReference type="NCBI Taxonomy" id="230819"/>
    <lineage>
        <taxon>Eukaryota</taxon>
        <taxon>Fungi</taxon>
        <taxon>Dikarya</taxon>
        <taxon>Basidiomycota</taxon>
        <taxon>Agaricomycotina</taxon>
        <taxon>Agaricomycetes</taxon>
        <taxon>Agaricomycetidae</taxon>
        <taxon>Agaricales</taxon>
        <taxon>Agaricineae</taxon>
        <taxon>Psathyrellaceae</taxon>
        <taxon>Coprinopsis</taxon>
    </lineage>
</organism>
<feature type="compositionally biased region" description="Acidic residues" evidence="2">
    <location>
        <begin position="306"/>
        <end position="333"/>
    </location>
</feature>
<sequence length="684" mass="76101">MSTGLEEDLESLALQDKLHVFDIHTEHNLYPPLDNLPRLSDGVKDFLRGQGEEPETVLRRPALNKTSTDSTFPYADYFISSSHNTYLLSAQVLGKSSAEAYTHVLERGCRCVEIDVWPSSNGPVVNHGYTLSSSVPFVNVCRAIGAYIDRTYGSYKPAGSLYSKNYQPVYLGSSNKTARPTPPSRKATADSSILDFPVFISLECHVPPSGQLELVRIMREAFGARLVEGPLEGIDDDQVSPRDLRGRVVVMVEYYPPLGAQLLARTGTSGSADLDVGDDDGDSVSVKSKQKKEKKSWWKWGAKDADSDEDDDGAVSSEDEETRSFDDGGDDEGTLWPGRRGKRQDEEEDGERPKCDKIADELAALGYYARSLKPGKGWLGQTFTEPRHVLINISESACSRLLTAVAEHASGVHQHDDDHVPHEHRHSHVLHLPSPLASLVHHASYHLRRIYPKGTRISSTNLDPSQFWRTGSQVVSLNWQRYDRGMQMHEGLFVGTPGWVLKPSILRRSPEGYAPPAPAKIKLKGQIIGASSVPAPNRKQGKSFHTYLKVELYYHRDTTPSLFDRAKDKLAGEGEDVEIAGKTSLEEIKLKWRTKSIKVSHTPGRGADALWNESFELEYETDELAFIRLLIYEDELGKDDRVVSFCSPVDRLVTDQFVAVRMLNAKGKDVGATALVKFTLEKQN</sequence>
<dbReference type="Gene3D" id="2.60.40.150">
    <property type="entry name" value="C2 domain"/>
    <property type="match status" value="1"/>
</dbReference>
<dbReference type="GO" id="GO:0016042">
    <property type="term" value="P:lipid catabolic process"/>
    <property type="evidence" value="ECO:0007669"/>
    <property type="project" value="UniProtKB-KW"/>
</dbReference>
<dbReference type="PRINTS" id="PR00390">
    <property type="entry name" value="PHPHLIPASEC"/>
</dbReference>
<dbReference type="OrthoDB" id="269822at2759"/>
<keyword evidence="1" id="KW-0443">Lipid metabolism</keyword>
<dbReference type="AlphaFoldDB" id="A0A5C3KPB6"/>
<dbReference type="Pfam" id="PF00388">
    <property type="entry name" value="PI-PLC-X"/>
    <property type="match status" value="2"/>
</dbReference>
<keyword evidence="1" id="KW-0378">Hydrolase</keyword>
<dbReference type="SUPFAM" id="SSF51695">
    <property type="entry name" value="PLC-like phosphodiesterases"/>
    <property type="match status" value="1"/>
</dbReference>
<feature type="region of interest" description="Disordered" evidence="2">
    <location>
        <begin position="298"/>
        <end position="356"/>
    </location>
</feature>
<reference evidence="4 5" key="1">
    <citation type="journal article" date="2019" name="Nat. Ecol. Evol.">
        <title>Megaphylogeny resolves global patterns of mushroom evolution.</title>
        <authorList>
            <person name="Varga T."/>
            <person name="Krizsan K."/>
            <person name="Foldi C."/>
            <person name="Dima B."/>
            <person name="Sanchez-Garcia M."/>
            <person name="Sanchez-Ramirez S."/>
            <person name="Szollosi G.J."/>
            <person name="Szarkandi J.G."/>
            <person name="Papp V."/>
            <person name="Albert L."/>
            <person name="Andreopoulos W."/>
            <person name="Angelini C."/>
            <person name="Antonin V."/>
            <person name="Barry K.W."/>
            <person name="Bougher N.L."/>
            <person name="Buchanan P."/>
            <person name="Buyck B."/>
            <person name="Bense V."/>
            <person name="Catcheside P."/>
            <person name="Chovatia M."/>
            <person name="Cooper J."/>
            <person name="Damon W."/>
            <person name="Desjardin D."/>
            <person name="Finy P."/>
            <person name="Geml J."/>
            <person name="Haridas S."/>
            <person name="Hughes K."/>
            <person name="Justo A."/>
            <person name="Karasinski D."/>
            <person name="Kautmanova I."/>
            <person name="Kiss B."/>
            <person name="Kocsube S."/>
            <person name="Kotiranta H."/>
            <person name="LaButti K.M."/>
            <person name="Lechner B.E."/>
            <person name="Liimatainen K."/>
            <person name="Lipzen A."/>
            <person name="Lukacs Z."/>
            <person name="Mihaltcheva S."/>
            <person name="Morgado L.N."/>
            <person name="Niskanen T."/>
            <person name="Noordeloos M.E."/>
            <person name="Ohm R.A."/>
            <person name="Ortiz-Santana B."/>
            <person name="Ovrebo C."/>
            <person name="Racz N."/>
            <person name="Riley R."/>
            <person name="Savchenko A."/>
            <person name="Shiryaev A."/>
            <person name="Soop K."/>
            <person name="Spirin V."/>
            <person name="Szebenyi C."/>
            <person name="Tomsovsky M."/>
            <person name="Tulloss R.E."/>
            <person name="Uehling J."/>
            <person name="Grigoriev I.V."/>
            <person name="Vagvolgyi C."/>
            <person name="Papp T."/>
            <person name="Martin F.M."/>
            <person name="Miettinen O."/>
            <person name="Hibbett D.S."/>
            <person name="Nagy L.G."/>
        </authorList>
    </citation>
    <scope>NUCLEOTIDE SEQUENCE [LARGE SCALE GENOMIC DNA]</scope>
    <source>
        <strain evidence="4 5">CBS 121175</strain>
    </source>
</reference>
<dbReference type="EC" id="3.1.4.11" evidence="1"/>
<evidence type="ECO:0000259" key="3">
    <source>
        <dbReference type="PROSITE" id="PS50008"/>
    </source>
</evidence>
<dbReference type="GO" id="GO:0004435">
    <property type="term" value="F:phosphatidylinositol-4,5-bisphosphate phospholipase C activity"/>
    <property type="evidence" value="ECO:0007669"/>
    <property type="project" value="UniProtKB-EC"/>
</dbReference>
<evidence type="ECO:0000256" key="2">
    <source>
        <dbReference type="SAM" id="MobiDB-lite"/>
    </source>
</evidence>
<dbReference type="Gene3D" id="3.20.20.190">
    <property type="entry name" value="Phosphatidylinositol (PI) phosphodiesterase"/>
    <property type="match status" value="1"/>
</dbReference>
<dbReference type="PROSITE" id="PS50008">
    <property type="entry name" value="PIPLC_Y_DOMAIN"/>
    <property type="match status" value="1"/>
</dbReference>
<dbReference type="InterPro" id="IPR000909">
    <property type="entry name" value="PLipase_C_PInositol-sp_X_dom"/>
</dbReference>
<dbReference type="InterPro" id="IPR001192">
    <property type="entry name" value="PI-PLC_fam"/>
</dbReference>
<keyword evidence="1" id="KW-0442">Lipid degradation</keyword>
<dbReference type="Pfam" id="PF00387">
    <property type="entry name" value="PI-PLC-Y"/>
    <property type="match status" value="1"/>
</dbReference>
<evidence type="ECO:0000313" key="5">
    <source>
        <dbReference type="Proteomes" id="UP000307440"/>
    </source>
</evidence>
<dbReference type="PROSITE" id="PS50007">
    <property type="entry name" value="PIPLC_X_DOMAIN"/>
    <property type="match status" value="1"/>
</dbReference>
<accession>A0A5C3KPB6</accession>
<proteinExistence type="predicted"/>
<dbReference type="PANTHER" id="PTHR10336">
    <property type="entry name" value="PHOSPHOINOSITIDE-SPECIFIC PHOSPHOLIPASE C FAMILY PROTEIN"/>
    <property type="match status" value="1"/>
</dbReference>
<dbReference type="EMBL" id="ML210260">
    <property type="protein sequence ID" value="TFK21713.1"/>
    <property type="molecule type" value="Genomic_DNA"/>
</dbReference>
<comment type="catalytic activity">
    <reaction evidence="1">
        <text>a 1,2-diacyl-sn-glycero-3-phospho-(1D-myo-inositol-4,5-bisphosphate) + H2O = 1D-myo-inositol 1,4,5-trisphosphate + a 1,2-diacyl-sn-glycerol + H(+)</text>
        <dbReference type="Rhea" id="RHEA:33179"/>
        <dbReference type="ChEBI" id="CHEBI:15377"/>
        <dbReference type="ChEBI" id="CHEBI:15378"/>
        <dbReference type="ChEBI" id="CHEBI:17815"/>
        <dbReference type="ChEBI" id="CHEBI:58456"/>
        <dbReference type="ChEBI" id="CHEBI:203600"/>
        <dbReference type="EC" id="3.1.4.11"/>
    </reaction>
</comment>
<dbReference type="PANTHER" id="PTHR10336:SF169">
    <property type="entry name" value="PHOSPHOINOSITIDE PHOSPHOLIPASE C"/>
    <property type="match status" value="1"/>
</dbReference>
<dbReference type="InterPro" id="IPR017946">
    <property type="entry name" value="PLC-like_Pdiesterase_TIM-brl"/>
</dbReference>
<protein>
    <recommendedName>
        <fullName evidence="1">Phosphoinositide phospholipase C</fullName>
        <ecNumber evidence="1">3.1.4.11</ecNumber>
    </recommendedName>
</protein>
<keyword evidence="5" id="KW-1185">Reference proteome</keyword>
<dbReference type="InterPro" id="IPR035892">
    <property type="entry name" value="C2_domain_sf"/>
</dbReference>
<dbReference type="SMART" id="SM00149">
    <property type="entry name" value="PLCYc"/>
    <property type="match status" value="1"/>
</dbReference>
<dbReference type="GO" id="GO:0048015">
    <property type="term" value="P:phosphatidylinositol-mediated signaling"/>
    <property type="evidence" value="ECO:0007669"/>
    <property type="project" value="TreeGrafter"/>
</dbReference>
<evidence type="ECO:0000256" key="1">
    <source>
        <dbReference type="RuleBase" id="RU361133"/>
    </source>
</evidence>
<dbReference type="InterPro" id="IPR001711">
    <property type="entry name" value="PLipase_C_Pinositol-sp_Y"/>
</dbReference>
<evidence type="ECO:0000313" key="4">
    <source>
        <dbReference type="EMBL" id="TFK21713.1"/>
    </source>
</evidence>
<name>A0A5C3KPB6_COPMA</name>
<dbReference type="SMART" id="SM00148">
    <property type="entry name" value="PLCXc"/>
    <property type="match status" value="1"/>
</dbReference>
<gene>
    <name evidence="4" type="ORF">FA15DRAFT_597390</name>
</gene>
<dbReference type="Proteomes" id="UP000307440">
    <property type="component" value="Unassembled WGS sequence"/>
</dbReference>
<feature type="domain" description="PI-PLC Y-box" evidence="3">
    <location>
        <begin position="423"/>
        <end position="507"/>
    </location>
</feature>
<dbReference type="STRING" id="230819.A0A5C3KPB6"/>
<dbReference type="SUPFAM" id="SSF49562">
    <property type="entry name" value="C2 domain (Calcium/lipid-binding domain, CaLB)"/>
    <property type="match status" value="1"/>
</dbReference>